<reference evidence="1 2" key="1">
    <citation type="submission" date="2018-05" db="EMBL/GenBank/DDBJ databases">
        <authorList>
            <consortium name="IHU Genomes"/>
        </authorList>
    </citation>
    <scope>NUCLEOTIDE SEQUENCE [LARGE SCALE GENOMIC DNA]</scope>
    <source>
        <strain evidence="1 2">P7336</strain>
    </source>
</reference>
<protein>
    <recommendedName>
        <fullName evidence="3">DUF5078 domain-containing protein</fullName>
    </recommendedName>
</protein>
<name>A0A375YW61_MYCSH</name>
<sequence>MMFGNNVRGFGYSAWRAKSGIGGYWRRQRRVLSAATTLLLASTIATTVLPGVAAADSTQDYPIPRRIIQTTCTAEQLLGAARDRSPVYYERYMTDFRNHPLEVQRAAKEEIHWFLSLSPDGRRAQSEEWATHFADPLTAAWPNWGKIFFNNKGVVAKTTGACSQYPSDDDSLWDW</sequence>
<dbReference type="EMBL" id="UEGW01000001">
    <property type="protein sequence ID" value="SRX93118.1"/>
    <property type="molecule type" value="Genomic_DNA"/>
</dbReference>
<organism evidence="1 2">
    <name type="scientific">Mycobacterium shimoidei</name>
    <dbReference type="NCBI Taxonomy" id="29313"/>
    <lineage>
        <taxon>Bacteria</taxon>
        <taxon>Bacillati</taxon>
        <taxon>Actinomycetota</taxon>
        <taxon>Actinomycetes</taxon>
        <taxon>Mycobacteriales</taxon>
        <taxon>Mycobacteriaceae</taxon>
        <taxon>Mycobacterium</taxon>
    </lineage>
</organism>
<dbReference type="RefSeq" id="WP_244917431.1">
    <property type="nucleotide sequence ID" value="NZ_UEGW01000001.1"/>
</dbReference>
<accession>A0A375YW61</accession>
<proteinExistence type="predicted"/>
<dbReference type="InterPro" id="IPR031702">
    <property type="entry name" value="DUF5078"/>
</dbReference>
<evidence type="ECO:0000313" key="2">
    <source>
        <dbReference type="Proteomes" id="UP000252015"/>
    </source>
</evidence>
<gene>
    <name evidence="1" type="ORF">MSP7336_01352</name>
</gene>
<evidence type="ECO:0000313" key="1">
    <source>
        <dbReference type="EMBL" id="SRX93118.1"/>
    </source>
</evidence>
<dbReference type="AlphaFoldDB" id="A0A375YW61"/>
<dbReference type="Proteomes" id="UP000252015">
    <property type="component" value="Unassembled WGS sequence"/>
</dbReference>
<keyword evidence="2" id="KW-1185">Reference proteome</keyword>
<dbReference type="Pfam" id="PF16877">
    <property type="entry name" value="DUF5078"/>
    <property type="match status" value="1"/>
</dbReference>
<evidence type="ECO:0008006" key="3">
    <source>
        <dbReference type="Google" id="ProtNLM"/>
    </source>
</evidence>